<dbReference type="OrthoDB" id="659569at2"/>
<keyword evidence="2" id="KW-0805">Transcription regulation</keyword>
<dbReference type="STRING" id="414048.SAMN04489864_103215"/>
<dbReference type="EMBL" id="FOPP01000003">
    <property type="protein sequence ID" value="SFG91812.1"/>
    <property type="molecule type" value="Genomic_DNA"/>
</dbReference>
<reference evidence="7 8" key="1">
    <citation type="submission" date="2016-10" db="EMBL/GenBank/DDBJ databases">
        <authorList>
            <person name="de Groot N.N."/>
        </authorList>
    </citation>
    <scope>NUCLEOTIDE SEQUENCE [LARGE SCALE GENOMIC DNA]</scope>
    <source>
        <strain evidence="7 8">DSM 18684</strain>
    </source>
</reference>
<evidence type="ECO:0000256" key="1">
    <source>
        <dbReference type="ARBA" id="ARBA00010641"/>
    </source>
</evidence>
<feature type="domain" description="RNA polymerase sigma factor 70 region 4 type 2" evidence="6">
    <location>
        <begin position="126"/>
        <end position="175"/>
    </location>
</feature>
<dbReference type="PANTHER" id="PTHR43133">
    <property type="entry name" value="RNA POLYMERASE ECF-TYPE SIGMA FACTO"/>
    <property type="match status" value="1"/>
</dbReference>
<dbReference type="Gene3D" id="1.10.10.10">
    <property type="entry name" value="Winged helix-like DNA-binding domain superfamily/Winged helix DNA-binding domain"/>
    <property type="match status" value="1"/>
</dbReference>
<dbReference type="GO" id="GO:0003677">
    <property type="term" value="F:DNA binding"/>
    <property type="evidence" value="ECO:0007669"/>
    <property type="project" value="InterPro"/>
</dbReference>
<dbReference type="SUPFAM" id="SSF88659">
    <property type="entry name" value="Sigma3 and sigma4 domains of RNA polymerase sigma factors"/>
    <property type="match status" value="1"/>
</dbReference>
<evidence type="ECO:0000256" key="4">
    <source>
        <dbReference type="ARBA" id="ARBA00023163"/>
    </source>
</evidence>
<dbReference type="Pfam" id="PF08281">
    <property type="entry name" value="Sigma70_r4_2"/>
    <property type="match status" value="1"/>
</dbReference>
<dbReference type="InterPro" id="IPR014284">
    <property type="entry name" value="RNA_pol_sigma-70_dom"/>
</dbReference>
<dbReference type="AlphaFoldDB" id="A0A1I2VRM0"/>
<proteinExistence type="inferred from homology"/>
<organism evidence="7 8">
    <name type="scientific">Pedobacter insulae</name>
    <dbReference type="NCBI Taxonomy" id="414048"/>
    <lineage>
        <taxon>Bacteria</taxon>
        <taxon>Pseudomonadati</taxon>
        <taxon>Bacteroidota</taxon>
        <taxon>Sphingobacteriia</taxon>
        <taxon>Sphingobacteriales</taxon>
        <taxon>Sphingobacteriaceae</taxon>
        <taxon>Pedobacter</taxon>
    </lineage>
</organism>
<dbReference type="InterPro" id="IPR013324">
    <property type="entry name" value="RNA_pol_sigma_r3/r4-like"/>
</dbReference>
<gene>
    <name evidence="7" type="ORF">SAMN04489864_103215</name>
</gene>
<protein>
    <submittedName>
        <fullName evidence="7">RNA polymerase sigma-70 factor, ECF subfamily</fullName>
    </submittedName>
</protein>
<dbReference type="RefSeq" id="WP_090992726.1">
    <property type="nucleotide sequence ID" value="NZ_FOPP01000003.1"/>
</dbReference>
<dbReference type="InterPro" id="IPR013249">
    <property type="entry name" value="RNA_pol_sigma70_r4_t2"/>
</dbReference>
<dbReference type="GO" id="GO:0016987">
    <property type="term" value="F:sigma factor activity"/>
    <property type="evidence" value="ECO:0007669"/>
    <property type="project" value="UniProtKB-KW"/>
</dbReference>
<dbReference type="InterPro" id="IPR039425">
    <property type="entry name" value="RNA_pol_sigma-70-like"/>
</dbReference>
<evidence type="ECO:0000259" key="5">
    <source>
        <dbReference type="Pfam" id="PF04542"/>
    </source>
</evidence>
<dbReference type="InterPro" id="IPR036388">
    <property type="entry name" value="WH-like_DNA-bd_sf"/>
</dbReference>
<keyword evidence="4" id="KW-0804">Transcription</keyword>
<dbReference type="PANTHER" id="PTHR43133:SF46">
    <property type="entry name" value="RNA POLYMERASE SIGMA-70 FACTOR ECF SUBFAMILY"/>
    <property type="match status" value="1"/>
</dbReference>
<dbReference type="InterPro" id="IPR014327">
    <property type="entry name" value="RNA_pol_sigma70_bacteroid"/>
</dbReference>
<evidence type="ECO:0000313" key="8">
    <source>
        <dbReference type="Proteomes" id="UP000199666"/>
    </source>
</evidence>
<sequence>MFSYGTLSDVELTELLKSGDAAAYTIIYNRYFDVLYIHAYRKLNHKEEAQDVIHELFTQLWTKRDIIEIKTSLASYLYSAVRNKVLDLISHQQVESKYMSSLQNYMTQGFCITDHGIREKQLAALIERGIADLPPKMKEVFELSRKHKLTHKEIAEKLNLSEQTVKKQVNNALKILRVKLGTMLFLSF</sequence>
<dbReference type="NCBIfam" id="TIGR02985">
    <property type="entry name" value="Sig70_bacteroi1"/>
    <property type="match status" value="1"/>
</dbReference>
<dbReference type="Pfam" id="PF04542">
    <property type="entry name" value="Sigma70_r2"/>
    <property type="match status" value="1"/>
</dbReference>
<dbReference type="Gene3D" id="1.10.1740.10">
    <property type="match status" value="1"/>
</dbReference>
<dbReference type="SUPFAM" id="SSF88946">
    <property type="entry name" value="Sigma2 domain of RNA polymerase sigma factors"/>
    <property type="match status" value="1"/>
</dbReference>
<evidence type="ECO:0000313" key="7">
    <source>
        <dbReference type="EMBL" id="SFG91812.1"/>
    </source>
</evidence>
<evidence type="ECO:0000256" key="2">
    <source>
        <dbReference type="ARBA" id="ARBA00023015"/>
    </source>
</evidence>
<dbReference type="InterPro" id="IPR013325">
    <property type="entry name" value="RNA_pol_sigma_r2"/>
</dbReference>
<keyword evidence="8" id="KW-1185">Reference proteome</keyword>
<comment type="similarity">
    <text evidence="1">Belongs to the sigma-70 factor family. ECF subfamily.</text>
</comment>
<dbReference type="CDD" id="cd06171">
    <property type="entry name" value="Sigma70_r4"/>
    <property type="match status" value="1"/>
</dbReference>
<dbReference type="NCBIfam" id="TIGR02937">
    <property type="entry name" value="sigma70-ECF"/>
    <property type="match status" value="1"/>
</dbReference>
<dbReference type="Proteomes" id="UP000199666">
    <property type="component" value="Unassembled WGS sequence"/>
</dbReference>
<dbReference type="InterPro" id="IPR007627">
    <property type="entry name" value="RNA_pol_sigma70_r2"/>
</dbReference>
<dbReference type="GO" id="GO:0006352">
    <property type="term" value="P:DNA-templated transcription initiation"/>
    <property type="evidence" value="ECO:0007669"/>
    <property type="project" value="InterPro"/>
</dbReference>
<evidence type="ECO:0000259" key="6">
    <source>
        <dbReference type="Pfam" id="PF08281"/>
    </source>
</evidence>
<name>A0A1I2VRM0_9SPHI</name>
<accession>A0A1I2VRM0</accession>
<keyword evidence="3" id="KW-0731">Sigma factor</keyword>
<evidence type="ECO:0000256" key="3">
    <source>
        <dbReference type="ARBA" id="ARBA00023082"/>
    </source>
</evidence>
<feature type="domain" description="RNA polymerase sigma-70 region 2" evidence="5">
    <location>
        <begin position="27"/>
        <end position="93"/>
    </location>
</feature>